<evidence type="ECO:0000256" key="1">
    <source>
        <dbReference type="SAM" id="Coils"/>
    </source>
</evidence>
<organism evidence="2 3">
    <name type="scientific">Microbotryum silenes-dioicae</name>
    <dbReference type="NCBI Taxonomy" id="796604"/>
    <lineage>
        <taxon>Eukaryota</taxon>
        <taxon>Fungi</taxon>
        <taxon>Dikarya</taxon>
        <taxon>Basidiomycota</taxon>
        <taxon>Pucciniomycotina</taxon>
        <taxon>Microbotryomycetes</taxon>
        <taxon>Microbotryales</taxon>
        <taxon>Microbotryaceae</taxon>
        <taxon>Microbotryum</taxon>
    </lineage>
</organism>
<dbReference type="EMBL" id="FQNC01000082">
    <property type="protein sequence ID" value="SGZ17509.1"/>
    <property type="molecule type" value="Genomic_DNA"/>
</dbReference>
<keyword evidence="3" id="KW-1185">Reference proteome</keyword>
<name>A0A2X0PJK3_9BASI</name>
<gene>
    <name evidence="2" type="primary">BQ5605_C020g09125</name>
    <name evidence="2" type="ORF">BQ5605_C020G09125</name>
</gene>
<protein>
    <submittedName>
        <fullName evidence="2">BQ5605_C020g09125 protein</fullName>
    </submittedName>
</protein>
<sequence>MTSDHYAILVSSRKVPPSSFHPSRALSNTFTPVLWHLLEHLRTGQLDQCSQRLHASCSNRELANEMKPQISELIQRAENGLETMKKRERLLRTRVEKRATLPSQAPLVAPSLGALESQLEALRQKKEALGKQVEGLEQQLANVNKPRGAFGRRIGGQQKL</sequence>
<evidence type="ECO:0000313" key="2">
    <source>
        <dbReference type="EMBL" id="SGZ17509.1"/>
    </source>
</evidence>
<evidence type="ECO:0000313" key="3">
    <source>
        <dbReference type="Proteomes" id="UP000249464"/>
    </source>
</evidence>
<accession>A0A2X0PJK3</accession>
<reference evidence="2 3" key="1">
    <citation type="submission" date="2016-11" db="EMBL/GenBank/DDBJ databases">
        <authorList>
            <person name="Jaros S."/>
            <person name="Januszkiewicz K."/>
            <person name="Wedrychowicz H."/>
        </authorList>
    </citation>
    <scope>NUCLEOTIDE SEQUENCE [LARGE SCALE GENOMIC DNA]</scope>
</reference>
<dbReference type="AlphaFoldDB" id="A0A2X0PJK3"/>
<keyword evidence="1" id="KW-0175">Coiled coil</keyword>
<proteinExistence type="predicted"/>
<dbReference type="STRING" id="796604.A0A2X0PJK3"/>
<feature type="coiled-coil region" evidence="1">
    <location>
        <begin position="112"/>
        <end position="139"/>
    </location>
</feature>
<dbReference type="Proteomes" id="UP000249464">
    <property type="component" value="Unassembled WGS sequence"/>
</dbReference>